<dbReference type="OrthoDB" id="6131651at2759"/>
<dbReference type="Proteomes" id="UP000504617">
    <property type="component" value="Unplaced"/>
</dbReference>
<organism evidence="1 2">
    <name type="scientific">Thamnophis sirtalis</name>
    <dbReference type="NCBI Taxonomy" id="35019"/>
    <lineage>
        <taxon>Eukaryota</taxon>
        <taxon>Metazoa</taxon>
        <taxon>Chordata</taxon>
        <taxon>Craniata</taxon>
        <taxon>Vertebrata</taxon>
        <taxon>Euteleostomi</taxon>
        <taxon>Lepidosauria</taxon>
        <taxon>Squamata</taxon>
        <taxon>Bifurcata</taxon>
        <taxon>Unidentata</taxon>
        <taxon>Episquamata</taxon>
        <taxon>Toxicofera</taxon>
        <taxon>Serpentes</taxon>
        <taxon>Colubroidea</taxon>
        <taxon>Colubridae</taxon>
        <taxon>Natricinae</taxon>
        <taxon>Thamnophis</taxon>
    </lineage>
</organism>
<dbReference type="RefSeq" id="XP_013925076.1">
    <property type="nucleotide sequence ID" value="XM_014069601.1"/>
</dbReference>
<dbReference type="KEGG" id="tsr:106551490"/>
<keyword evidence="1" id="KW-1185">Reference proteome</keyword>
<dbReference type="AlphaFoldDB" id="A0A6I9YLR6"/>
<name>A0A6I9YLR6_9SAUR</name>
<protein>
    <submittedName>
        <fullName evidence="2">Uncharacterized protein LOC106551490</fullName>
    </submittedName>
</protein>
<evidence type="ECO:0000313" key="2">
    <source>
        <dbReference type="RefSeq" id="XP_013925076.1"/>
    </source>
</evidence>
<evidence type="ECO:0000313" key="1">
    <source>
        <dbReference type="Proteomes" id="UP000504617"/>
    </source>
</evidence>
<dbReference type="GeneID" id="106551490"/>
<reference evidence="2" key="1">
    <citation type="submission" date="2025-08" db="UniProtKB">
        <authorList>
            <consortium name="RefSeq"/>
        </authorList>
    </citation>
    <scope>IDENTIFICATION</scope>
    <source>
        <tissue evidence="2">Skeletal muscle</tissue>
    </source>
</reference>
<accession>A0A6I9YLR6</accession>
<sequence>MGEIQEEAVLLQLTKALGFKDQAGNGLDRSESSPNNRFLLSDVRKKQGEPLKSQQVVCSSAPLHQKESDKRMKHEMHLHCLNHLYYFSLIKMALTKRLLKQNGQFSDVRKGQSIHDLMEYLFPNGHEHSRLKCNEMVIEENTVPCLIHAKQQEMHQKDSPKVLRIPKEKKMLKQEKHVDSFILPNRIEDEKSSAVGEKDTIAMPLSLEDVALYHPVIEPKQISKYWTNYAGKNSFNHEKY</sequence>
<proteinExistence type="predicted"/>
<gene>
    <name evidence="2" type="primary">LOC106551490</name>
</gene>